<gene>
    <name evidence="12 17" type="primary">dnaJ</name>
    <name evidence="16" type="ORF">ABIV_1253</name>
    <name evidence="17" type="ORF">CRV05_03025</name>
</gene>
<evidence type="ECO:0000256" key="7">
    <source>
        <dbReference type="ARBA" id="ARBA00023016"/>
    </source>
</evidence>
<dbReference type="Gene3D" id="1.10.287.110">
    <property type="entry name" value="DnaJ domain"/>
    <property type="match status" value="1"/>
</dbReference>
<dbReference type="GO" id="GO:0005524">
    <property type="term" value="F:ATP binding"/>
    <property type="evidence" value="ECO:0007669"/>
    <property type="project" value="InterPro"/>
</dbReference>
<dbReference type="InterPro" id="IPR001623">
    <property type="entry name" value="DnaJ_domain"/>
</dbReference>
<evidence type="ECO:0000256" key="12">
    <source>
        <dbReference type="HAMAP-Rule" id="MF_01152"/>
    </source>
</evidence>
<feature type="binding site" evidence="12">
    <location>
        <position position="170"/>
    </location>
    <ligand>
        <name>Zn(2+)</name>
        <dbReference type="ChEBI" id="CHEBI:29105"/>
        <label>2</label>
    </ligand>
</feature>
<dbReference type="Proteomes" id="UP000253850">
    <property type="component" value="Chromosome"/>
</dbReference>
<feature type="binding site" evidence="12">
    <location>
        <position position="154"/>
    </location>
    <ligand>
        <name>Zn(2+)</name>
        <dbReference type="ChEBI" id="CHEBI:29105"/>
        <label>1</label>
    </ligand>
</feature>
<dbReference type="HAMAP" id="MF_01152">
    <property type="entry name" value="DnaJ"/>
    <property type="match status" value="1"/>
</dbReference>
<dbReference type="GO" id="GO:0031072">
    <property type="term" value="F:heat shock protein binding"/>
    <property type="evidence" value="ECO:0007669"/>
    <property type="project" value="InterPro"/>
</dbReference>
<evidence type="ECO:0000256" key="10">
    <source>
        <dbReference type="ARBA" id="ARBA00061004"/>
    </source>
</evidence>
<evidence type="ECO:0000256" key="3">
    <source>
        <dbReference type="ARBA" id="ARBA00022723"/>
    </source>
</evidence>
<dbReference type="FunFam" id="2.10.230.10:FF:000002">
    <property type="entry name" value="Molecular chaperone DnaJ"/>
    <property type="match status" value="1"/>
</dbReference>
<dbReference type="EMBL" id="CP031217">
    <property type="protein sequence ID" value="AXH12253.1"/>
    <property type="molecule type" value="Genomic_DNA"/>
</dbReference>
<feature type="repeat" description="CXXCXGXG motif" evidence="12">
    <location>
        <begin position="167"/>
        <end position="174"/>
    </location>
</feature>
<dbReference type="SUPFAM" id="SSF49493">
    <property type="entry name" value="HSP40/DnaJ peptide-binding domain"/>
    <property type="match status" value="2"/>
</dbReference>
<evidence type="ECO:0000256" key="8">
    <source>
        <dbReference type="ARBA" id="ARBA00023186"/>
    </source>
</evidence>
<reference evidence="17 19" key="1">
    <citation type="submission" date="2017-10" db="EMBL/GenBank/DDBJ databases">
        <title>Genomics of the genus Arcobacter.</title>
        <authorList>
            <person name="Perez-Cataluna A."/>
            <person name="Figueras M.J."/>
        </authorList>
    </citation>
    <scope>NUCLEOTIDE SEQUENCE [LARGE SCALE GENOMIC DNA]</scope>
    <source>
        <strain evidence="17 19">CECT 7835</strain>
    </source>
</reference>
<dbReference type="Gene3D" id="2.10.230.10">
    <property type="entry name" value="Heat shock protein DnaJ, cysteine-rich domain"/>
    <property type="match status" value="1"/>
</dbReference>
<keyword evidence="2 12" id="KW-0235">DNA replication</keyword>
<evidence type="ECO:0000256" key="5">
    <source>
        <dbReference type="ARBA" id="ARBA00022771"/>
    </source>
</evidence>
<dbReference type="InterPro" id="IPR036410">
    <property type="entry name" value="HSP_DnaJ_Cys-rich_dom_sf"/>
</dbReference>
<feature type="repeat" description="CXXCXGXG motif" evidence="12">
    <location>
        <begin position="189"/>
        <end position="196"/>
    </location>
</feature>
<evidence type="ECO:0000259" key="15">
    <source>
        <dbReference type="PROSITE" id="PS51188"/>
    </source>
</evidence>
<feature type="binding site" evidence="12">
    <location>
        <position position="151"/>
    </location>
    <ligand>
        <name>Zn(2+)</name>
        <dbReference type="ChEBI" id="CHEBI:29105"/>
        <label>1</label>
    </ligand>
</feature>
<feature type="domain" description="J" evidence="14">
    <location>
        <begin position="5"/>
        <end position="70"/>
    </location>
</feature>
<dbReference type="GO" id="GO:0009408">
    <property type="term" value="P:response to heat"/>
    <property type="evidence" value="ECO:0007669"/>
    <property type="project" value="InterPro"/>
</dbReference>
<dbReference type="CDD" id="cd10747">
    <property type="entry name" value="DnaJ_C"/>
    <property type="match status" value="1"/>
</dbReference>
<keyword evidence="7 12" id="KW-0346">Stress response</keyword>
<dbReference type="NCBIfam" id="NF008035">
    <property type="entry name" value="PRK10767.1"/>
    <property type="match status" value="1"/>
</dbReference>
<organism evidence="17 19">
    <name type="scientific">Halarcobacter bivalviorum</name>
    <dbReference type="NCBI Taxonomy" id="663364"/>
    <lineage>
        <taxon>Bacteria</taxon>
        <taxon>Pseudomonadati</taxon>
        <taxon>Campylobacterota</taxon>
        <taxon>Epsilonproteobacteria</taxon>
        <taxon>Campylobacterales</taxon>
        <taxon>Arcobacteraceae</taxon>
        <taxon>Halarcobacter</taxon>
    </lineage>
</organism>
<dbReference type="PANTHER" id="PTHR43096">
    <property type="entry name" value="DNAJ HOMOLOG 1, MITOCHONDRIAL-RELATED"/>
    <property type="match status" value="1"/>
</dbReference>
<dbReference type="Pfam" id="PF01556">
    <property type="entry name" value="DnaJ_C"/>
    <property type="match status" value="1"/>
</dbReference>
<evidence type="ECO:0000256" key="1">
    <source>
        <dbReference type="ARBA" id="ARBA00022490"/>
    </source>
</evidence>
<dbReference type="PANTHER" id="PTHR43096:SF48">
    <property type="entry name" value="CHAPERONE PROTEIN DNAJ"/>
    <property type="match status" value="1"/>
</dbReference>
<dbReference type="GO" id="GO:0006260">
    <property type="term" value="P:DNA replication"/>
    <property type="evidence" value="ECO:0007669"/>
    <property type="project" value="UniProtKB-KW"/>
</dbReference>
<dbReference type="FunFam" id="1.10.287.110:FF:000034">
    <property type="entry name" value="Chaperone protein DnaJ"/>
    <property type="match status" value="1"/>
</dbReference>
<dbReference type="PROSITE" id="PS50076">
    <property type="entry name" value="DNAJ_2"/>
    <property type="match status" value="1"/>
</dbReference>
<keyword evidence="19" id="KW-1185">Reference proteome</keyword>
<comment type="domain">
    <text evidence="12">The J domain is necessary and sufficient to stimulate DnaK ATPase activity. Zinc center 1 plays an important role in the autonomous, DnaK-independent chaperone activity of DnaJ. Zinc center 2 is essential for interaction with DnaK and for DnaJ activity.</text>
</comment>
<dbReference type="SUPFAM" id="SSF57938">
    <property type="entry name" value="DnaJ/Hsp40 cysteine-rich domain"/>
    <property type="match status" value="1"/>
</dbReference>
<comment type="function">
    <text evidence="9 12">Participates actively in the response to hyperosmotic and heat shock by preventing the aggregation of stress-denatured proteins and by disaggregating proteins, also in an autonomous, DnaK-independent fashion. Unfolded proteins bind initially to DnaJ; upon interaction with the DnaJ-bound protein, DnaK hydrolyzes its bound ATP, resulting in the formation of a stable complex. GrpE releases ADP from DnaK; ATP binding to DnaK triggers the release of the substrate protein, thus completing the reaction cycle. Several rounds of ATP-dependent interactions between DnaJ, DnaK and GrpE are required for fully efficient folding. Also involved, together with DnaK and GrpE, in the DNA replication of plasmids through activation of initiation proteins.</text>
</comment>
<feature type="binding site" evidence="12">
    <location>
        <position position="192"/>
    </location>
    <ligand>
        <name>Zn(2+)</name>
        <dbReference type="ChEBI" id="CHEBI:29105"/>
        <label>2</label>
    </ligand>
</feature>
<comment type="cofactor">
    <cofactor evidence="12">
        <name>Zn(2+)</name>
        <dbReference type="ChEBI" id="CHEBI:29105"/>
    </cofactor>
    <text evidence="12">Binds 2 Zn(2+) ions per monomer.</text>
</comment>
<dbReference type="InterPro" id="IPR018253">
    <property type="entry name" value="DnaJ_domain_CS"/>
</dbReference>
<dbReference type="InterPro" id="IPR036869">
    <property type="entry name" value="J_dom_sf"/>
</dbReference>
<dbReference type="SUPFAM" id="SSF46565">
    <property type="entry name" value="Chaperone J-domain"/>
    <property type="match status" value="1"/>
</dbReference>
<feature type="repeat" description="CXXCXGXG motif" evidence="12">
    <location>
        <begin position="151"/>
        <end position="158"/>
    </location>
</feature>
<dbReference type="CDD" id="cd06257">
    <property type="entry name" value="DnaJ"/>
    <property type="match status" value="1"/>
</dbReference>
<dbReference type="PROSITE" id="PS51188">
    <property type="entry name" value="ZF_CR"/>
    <property type="match status" value="1"/>
</dbReference>
<dbReference type="InterPro" id="IPR002939">
    <property type="entry name" value="DnaJ_C"/>
</dbReference>
<evidence type="ECO:0000256" key="13">
    <source>
        <dbReference type="PROSITE-ProRule" id="PRU00546"/>
    </source>
</evidence>
<evidence type="ECO:0000259" key="14">
    <source>
        <dbReference type="PROSITE" id="PS50076"/>
    </source>
</evidence>
<evidence type="ECO:0000256" key="6">
    <source>
        <dbReference type="ARBA" id="ARBA00022833"/>
    </source>
</evidence>
<evidence type="ECO:0000256" key="4">
    <source>
        <dbReference type="ARBA" id="ARBA00022737"/>
    </source>
</evidence>
<name>A0AAX2AAR4_9BACT</name>
<dbReference type="EMBL" id="PDKM01000001">
    <property type="protein sequence ID" value="RXK11359.1"/>
    <property type="molecule type" value="Genomic_DNA"/>
</dbReference>
<dbReference type="GO" id="GO:0042026">
    <property type="term" value="P:protein refolding"/>
    <property type="evidence" value="ECO:0007669"/>
    <property type="project" value="TreeGrafter"/>
</dbReference>
<dbReference type="InterPro" id="IPR008971">
    <property type="entry name" value="HSP40/DnaJ_pept-bd"/>
</dbReference>
<dbReference type="PRINTS" id="PR00625">
    <property type="entry name" value="JDOMAIN"/>
</dbReference>
<keyword evidence="6 12" id="KW-0862">Zinc</keyword>
<dbReference type="NCBIfam" id="TIGR02349">
    <property type="entry name" value="DnaJ_bact"/>
    <property type="match status" value="1"/>
</dbReference>
<dbReference type="GO" id="GO:0008270">
    <property type="term" value="F:zinc ion binding"/>
    <property type="evidence" value="ECO:0007669"/>
    <property type="project" value="UniProtKB-UniRule"/>
</dbReference>
<keyword evidence="8 12" id="KW-0143">Chaperone</keyword>
<dbReference type="AlphaFoldDB" id="A0AAX2AAR4"/>
<keyword evidence="4 12" id="KW-0677">Repeat</keyword>
<keyword evidence="3 12" id="KW-0479">Metal-binding</keyword>
<evidence type="ECO:0000313" key="19">
    <source>
        <dbReference type="Proteomes" id="UP000289193"/>
    </source>
</evidence>
<feature type="domain" description="CR-type" evidence="15">
    <location>
        <begin position="138"/>
        <end position="215"/>
    </location>
</feature>
<dbReference type="PROSITE" id="PS00636">
    <property type="entry name" value="DNAJ_1"/>
    <property type="match status" value="1"/>
</dbReference>
<dbReference type="GO" id="GO:0005737">
    <property type="term" value="C:cytoplasm"/>
    <property type="evidence" value="ECO:0007669"/>
    <property type="project" value="UniProtKB-SubCell"/>
</dbReference>
<dbReference type="Gene3D" id="2.60.260.20">
    <property type="entry name" value="Urease metallochaperone UreE, N-terminal domain"/>
    <property type="match status" value="2"/>
</dbReference>
<accession>A0AAX2AAR4</accession>
<comment type="similarity">
    <text evidence="10 12">Belongs to the DnaJ family.</text>
</comment>
<feature type="binding site" evidence="12">
    <location>
        <position position="167"/>
    </location>
    <ligand>
        <name>Zn(2+)</name>
        <dbReference type="ChEBI" id="CHEBI:29105"/>
        <label>2</label>
    </ligand>
</feature>
<dbReference type="InterPro" id="IPR012724">
    <property type="entry name" value="DnaJ"/>
</dbReference>
<proteinExistence type="inferred from homology"/>
<reference evidence="16 18" key="2">
    <citation type="submission" date="2018-07" db="EMBL/GenBank/DDBJ databases">
        <title>Complete genome of the Arcobacter bivalviorum type strain LMG 26154.</title>
        <authorList>
            <person name="Miller W.G."/>
            <person name="Yee E."/>
            <person name="Bono J.L."/>
        </authorList>
    </citation>
    <scope>NUCLEOTIDE SEQUENCE [LARGE SCALE GENOMIC DNA]</scope>
    <source>
        <strain evidence="16 18">LMG 26154</strain>
    </source>
</reference>
<dbReference type="GO" id="GO:0051082">
    <property type="term" value="F:unfolded protein binding"/>
    <property type="evidence" value="ECO:0007669"/>
    <property type="project" value="UniProtKB-UniRule"/>
</dbReference>
<sequence>MTEIDYYELLEVARDSDKGTIKKAYRKMAMKYHPDKNPDDNEAEEKFKAVNEAYQVLSDEEKRAIYDRYGKAGLEGHGQGGRGFSGGFDDLSSIFEEMFGGSGFGGFGSSSRRERKNYNYNLDIAIELTVEFNEAIFGAKKEIKYSYKNACNDCKGTGAKNGKLNTCPHCEGHGQIHMRQGFMTFAQTCPHCSGTGQTVTSKCNTCSGTGYDEVKETFEVSIPEGVNDGNRIRISNKGNVAPDGTRGDLYLQIRVKEDSHYVRHDDDIYLEVPIFFTQVALGATIKIPGLRGELELKIPAGTKDKEQFKFHGEGVKSVQGYGKGDLIVQIKINYPTSLNNEQKELLEKLQESFGLESKPHESNLEGMFDKVKKWFS</sequence>
<keyword evidence="1 12" id="KW-0963">Cytoplasm</keyword>
<feature type="binding site" evidence="12">
    <location>
        <position position="203"/>
    </location>
    <ligand>
        <name>Zn(2+)</name>
        <dbReference type="ChEBI" id="CHEBI:29105"/>
        <label>1</label>
    </ligand>
</feature>
<protein>
    <recommendedName>
        <fullName evidence="11 12">Chaperone protein DnaJ</fullName>
    </recommendedName>
</protein>
<feature type="binding site" evidence="12">
    <location>
        <position position="206"/>
    </location>
    <ligand>
        <name>Zn(2+)</name>
        <dbReference type="ChEBI" id="CHEBI:29105"/>
        <label>1</label>
    </ligand>
</feature>
<dbReference type="FunFam" id="2.60.260.20:FF:000005">
    <property type="entry name" value="Chaperone protein dnaJ 1, mitochondrial"/>
    <property type="match status" value="1"/>
</dbReference>
<dbReference type="Pfam" id="PF00226">
    <property type="entry name" value="DnaJ"/>
    <property type="match status" value="1"/>
</dbReference>
<dbReference type="Pfam" id="PF00684">
    <property type="entry name" value="DnaJ_CXXCXGXG"/>
    <property type="match status" value="1"/>
</dbReference>
<dbReference type="InterPro" id="IPR001305">
    <property type="entry name" value="HSP_DnaJ_Cys-rich_dom"/>
</dbReference>
<evidence type="ECO:0000313" key="16">
    <source>
        <dbReference type="EMBL" id="AXH12253.1"/>
    </source>
</evidence>
<evidence type="ECO:0000256" key="2">
    <source>
        <dbReference type="ARBA" id="ARBA00022705"/>
    </source>
</evidence>
<evidence type="ECO:0000256" key="11">
    <source>
        <dbReference type="ARBA" id="ARBA00067609"/>
    </source>
</evidence>
<feature type="binding site" evidence="12">
    <location>
        <position position="189"/>
    </location>
    <ligand>
        <name>Zn(2+)</name>
        <dbReference type="ChEBI" id="CHEBI:29105"/>
        <label>2</label>
    </ligand>
</feature>
<dbReference type="CDD" id="cd10719">
    <property type="entry name" value="DnaJ_zf"/>
    <property type="match status" value="1"/>
</dbReference>
<dbReference type="RefSeq" id="WP_114839092.1">
    <property type="nucleotide sequence ID" value="NZ_CP031217.1"/>
</dbReference>
<dbReference type="Proteomes" id="UP000289193">
    <property type="component" value="Unassembled WGS sequence"/>
</dbReference>
<evidence type="ECO:0000313" key="17">
    <source>
        <dbReference type="EMBL" id="RXK11359.1"/>
    </source>
</evidence>
<comment type="subcellular location">
    <subcellularLocation>
        <location evidence="12">Cytoplasm</location>
    </subcellularLocation>
</comment>
<evidence type="ECO:0000313" key="18">
    <source>
        <dbReference type="Proteomes" id="UP000253850"/>
    </source>
</evidence>
<keyword evidence="5 12" id="KW-0863">Zinc-finger</keyword>
<dbReference type="KEGG" id="hbv:ABIV_1253"/>
<feature type="repeat" description="CXXCXGXG motif" evidence="12">
    <location>
        <begin position="203"/>
        <end position="210"/>
    </location>
</feature>
<dbReference type="SMART" id="SM00271">
    <property type="entry name" value="DnaJ"/>
    <property type="match status" value="1"/>
</dbReference>
<evidence type="ECO:0000256" key="9">
    <source>
        <dbReference type="ARBA" id="ARBA00053423"/>
    </source>
</evidence>
<feature type="zinc finger region" description="CR-type" evidence="13">
    <location>
        <begin position="138"/>
        <end position="215"/>
    </location>
</feature>
<comment type="subunit">
    <text evidence="12">Homodimer.</text>
</comment>